<dbReference type="Proteomes" id="UP000035680">
    <property type="component" value="Unassembled WGS sequence"/>
</dbReference>
<keyword evidence="1" id="KW-0732">Signal</keyword>
<dbReference type="InterPro" id="IPR029058">
    <property type="entry name" value="AB_hydrolase_fold"/>
</dbReference>
<feature type="domain" description="Fungal lipase-type" evidence="2">
    <location>
        <begin position="85"/>
        <end position="222"/>
    </location>
</feature>
<dbReference type="WBParaSite" id="SVE_0345800.1">
    <property type="protein sequence ID" value="SVE_0345800.1"/>
    <property type="gene ID" value="SVE_0345800"/>
</dbReference>
<dbReference type="GO" id="GO:0006629">
    <property type="term" value="P:lipid metabolic process"/>
    <property type="evidence" value="ECO:0007669"/>
    <property type="project" value="InterPro"/>
</dbReference>
<organism evidence="3 4">
    <name type="scientific">Strongyloides venezuelensis</name>
    <name type="common">Threadworm</name>
    <dbReference type="NCBI Taxonomy" id="75913"/>
    <lineage>
        <taxon>Eukaryota</taxon>
        <taxon>Metazoa</taxon>
        <taxon>Ecdysozoa</taxon>
        <taxon>Nematoda</taxon>
        <taxon>Chromadorea</taxon>
        <taxon>Rhabditida</taxon>
        <taxon>Tylenchina</taxon>
        <taxon>Panagrolaimomorpha</taxon>
        <taxon>Strongyloidoidea</taxon>
        <taxon>Strongyloididae</taxon>
        <taxon>Strongyloides</taxon>
    </lineage>
</organism>
<protein>
    <submittedName>
        <fullName evidence="4">Lipase_3 domain-containing protein</fullName>
    </submittedName>
</protein>
<reference evidence="3" key="1">
    <citation type="submission" date="2014-07" db="EMBL/GenBank/DDBJ databases">
        <authorList>
            <person name="Martin A.A"/>
            <person name="De Silva N."/>
        </authorList>
    </citation>
    <scope>NUCLEOTIDE SEQUENCE</scope>
</reference>
<dbReference type="Gene3D" id="3.40.50.1820">
    <property type="entry name" value="alpha/beta hydrolase"/>
    <property type="match status" value="1"/>
</dbReference>
<sequence>MNFLVLSFLFFITPFSFAAYNDSLARKIILPMSSAAYSDAPQDCVERIFGSSDSFGRQVSVACDLASNDKCSGFTAVSHADKAIIVAFRGSTGFLQLAQEATGEIFNKPVPFFTGGSVSSYFYTAFSDVWLKGLKDSFFSLKNSNPTYKVVVTGHSLGGAMASLCAATIVASGYVPSHNIVLYTMGEPRVGNDDYVIGYDYLNIESYRIIHKQDLVPHLPPDHLFGYKHHKEEVYYNNNMTPGSMYKTCKGDDTDNCSSSTVDLSIYDHLHYFDIDVSGYGEGGCRA</sequence>
<dbReference type="AlphaFoldDB" id="A0A0K0F3S4"/>
<name>A0A0K0F3S4_STRVS</name>
<feature type="chain" id="PRO_5005329366" evidence="1">
    <location>
        <begin position="19"/>
        <end position="287"/>
    </location>
</feature>
<feature type="signal peptide" evidence="1">
    <location>
        <begin position="1"/>
        <end position="18"/>
    </location>
</feature>
<evidence type="ECO:0000313" key="4">
    <source>
        <dbReference type="WBParaSite" id="SVE_0345800.1"/>
    </source>
</evidence>
<dbReference type="InterPro" id="IPR002921">
    <property type="entry name" value="Fungal_lipase-type"/>
</dbReference>
<keyword evidence="3" id="KW-1185">Reference proteome</keyword>
<dbReference type="CDD" id="cd00519">
    <property type="entry name" value="Lipase_3"/>
    <property type="match status" value="1"/>
</dbReference>
<accession>A0A0K0F3S4</accession>
<evidence type="ECO:0000256" key="1">
    <source>
        <dbReference type="SAM" id="SignalP"/>
    </source>
</evidence>
<reference evidence="4" key="2">
    <citation type="submission" date="2015-08" db="UniProtKB">
        <authorList>
            <consortium name="WormBaseParasite"/>
        </authorList>
    </citation>
    <scope>IDENTIFICATION</scope>
</reference>
<dbReference type="SUPFAM" id="SSF53474">
    <property type="entry name" value="alpha/beta-Hydrolases"/>
    <property type="match status" value="1"/>
</dbReference>
<dbReference type="Pfam" id="PF01764">
    <property type="entry name" value="Lipase_3"/>
    <property type="match status" value="1"/>
</dbReference>
<evidence type="ECO:0000313" key="3">
    <source>
        <dbReference type="Proteomes" id="UP000035680"/>
    </source>
</evidence>
<proteinExistence type="predicted"/>
<dbReference type="PANTHER" id="PTHR45908">
    <property type="entry name" value="PROTEIN CBG11750-RELATED"/>
    <property type="match status" value="1"/>
</dbReference>
<evidence type="ECO:0000259" key="2">
    <source>
        <dbReference type="Pfam" id="PF01764"/>
    </source>
</evidence>